<keyword evidence="3" id="KW-1185">Reference proteome</keyword>
<protein>
    <recommendedName>
        <fullName evidence="4">Outer membrane protein beta-barrel domain-containing protein</fullName>
    </recommendedName>
</protein>
<name>A0A243WJY3_9BACT</name>
<dbReference type="OrthoDB" id="5381546at2"/>
<evidence type="ECO:0000313" key="2">
    <source>
        <dbReference type="EMBL" id="OUJ76203.1"/>
    </source>
</evidence>
<feature type="chain" id="PRO_5012105537" description="Outer membrane protein beta-barrel domain-containing protein" evidence="1">
    <location>
        <begin position="23"/>
        <end position="203"/>
    </location>
</feature>
<evidence type="ECO:0000313" key="3">
    <source>
        <dbReference type="Proteomes" id="UP000194873"/>
    </source>
</evidence>
<evidence type="ECO:0000256" key="1">
    <source>
        <dbReference type="SAM" id="SignalP"/>
    </source>
</evidence>
<dbReference type="Proteomes" id="UP000194873">
    <property type="component" value="Unassembled WGS sequence"/>
</dbReference>
<dbReference type="EMBL" id="MTSE01000001">
    <property type="protein sequence ID" value="OUJ76203.1"/>
    <property type="molecule type" value="Genomic_DNA"/>
</dbReference>
<dbReference type="RefSeq" id="WP_086592459.1">
    <property type="nucleotide sequence ID" value="NZ_MTSE01000001.1"/>
</dbReference>
<dbReference type="AlphaFoldDB" id="A0A243WJY3"/>
<organism evidence="2 3">
    <name type="scientific">Hymenobacter crusticola</name>
    <dbReference type="NCBI Taxonomy" id="1770526"/>
    <lineage>
        <taxon>Bacteria</taxon>
        <taxon>Pseudomonadati</taxon>
        <taxon>Bacteroidota</taxon>
        <taxon>Cytophagia</taxon>
        <taxon>Cytophagales</taxon>
        <taxon>Hymenobacteraceae</taxon>
        <taxon>Hymenobacter</taxon>
    </lineage>
</organism>
<sequence>MRPHFNALLILALCLLATAAQAQNDPTPDRHGPFFLTVQIGGGQGLVAVGGGFWLADQKLEPEVLVGYVPPSVGGRAMAIFTLKTTYTPYSPSLQNGWQVSPVSIGGFVNYTTGEQFFLTNQSAGRYPKGYYWWSPAVRIGALVGARITHEVVGNNLNGLPRRTTLYGELSTNDLHLVSKFTNKSLSLPEILTLGLGLKAGGR</sequence>
<gene>
    <name evidence="2" type="ORF">BXP70_02750</name>
</gene>
<comment type="caution">
    <text evidence="2">The sequence shown here is derived from an EMBL/GenBank/DDBJ whole genome shotgun (WGS) entry which is preliminary data.</text>
</comment>
<accession>A0A243WJY3</accession>
<reference evidence="2 3" key="1">
    <citation type="submission" date="2017-01" db="EMBL/GenBank/DDBJ databases">
        <title>A new Hymenobacter.</title>
        <authorList>
            <person name="Liang Y."/>
            <person name="Feng F."/>
        </authorList>
    </citation>
    <scope>NUCLEOTIDE SEQUENCE [LARGE SCALE GENOMIC DNA]</scope>
    <source>
        <strain evidence="2">MIMBbqt21</strain>
    </source>
</reference>
<proteinExistence type="predicted"/>
<keyword evidence="1" id="KW-0732">Signal</keyword>
<evidence type="ECO:0008006" key="4">
    <source>
        <dbReference type="Google" id="ProtNLM"/>
    </source>
</evidence>
<feature type="signal peptide" evidence="1">
    <location>
        <begin position="1"/>
        <end position="22"/>
    </location>
</feature>